<feature type="transmembrane region" description="Helical" evidence="5">
    <location>
        <begin position="234"/>
        <end position="255"/>
    </location>
</feature>
<evidence type="ECO:0000256" key="3">
    <source>
        <dbReference type="ARBA" id="ARBA00022989"/>
    </source>
</evidence>
<comment type="subcellular location">
    <subcellularLocation>
        <location evidence="1">Cell membrane</location>
        <topology evidence="1">Multi-pass membrane protein</topology>
    </subcellularLocation>
</comment>
<evidence type="ECO:0000256" key="2">
    <source>
        <dbReference type="ARBA" id="ARBA00022692"/>
    </source>
</evidence>
<feature type="non-terminal residue" evidence="7">
    <location>
        <position position="314"/>
    </location>
</feature>
<dbReference type="InterPro" id="IPR011527">
    <property type="entry name" value="ABC1_TM_dom"/>
</dbReference>
<dbReference type="SUPFAM" id="SSF90123">
    <property type="entry name" value="ABC transporter transmembrane region"/>
    <property type="match status" value="1"/>
</dbReference>
<evidence type="ECO:0000256" key="4">
    <source>
        <dbReference type="ARBA" id="ARBA00023136"/>
    </source>
</evidence>
<proteinExistence type="predicted"/>
<dbReference type="CDD" id="cd18584">
    <property type="entry name" value="ABC_6TM_AarD_CydD"/>
    <property type="match status" value="1"/>
</dbReference>
<dbReference type="PANTHER" id="PTHR24221">
    <property type="entry name" value="ATP-BINDING CASSETTE SUB-FAMILY B"/>
    <property type="match status" value="1"/>
</dbReference>
<keyword evidence="8" id="KW-1185">Reference proteome</keyword>
<protein>
    <submittedName>
        <fullName evidence="7">Thiol reductant ABC exporter subunit CydD</fullName>
    </submittedName>
</protein>
<comment type="caution">
    <text evidence="7">The sequence shown here is derived from an EMBL/GenBank/DDBJ whole genome shotgun (WGS) entry which is preliminary data.</text>
</comment>
<evidence type="ECO:0000313" key="7">
    <source>
        <dbReference type="EMBL" id="MCG7323076.1"/>
    </source>
</evidence>
<dbReference type="InterPro" id="IPR039421">
    <property type="entry name" value="Type_1_exporter"/>
</dbReference>
<dbReference type="PANTHER" id="PTHR24221:SF590">
    <property type="entry name" value="COMPONENT LINKED WITH THE ASSEMBLY OF CYTOCHROME' TRANSPORT TRANSMEMBRANE ATP-BINDING PROTEIN ABC TRANSPORTER CYDD-RELATED"/>
    <property type="match status" value="1"/>
</dbReference>
<dbReference type="Pfam" id="PF00664">
    <property type="entry name" value="ABC_membrane"/>
    <property type="match status" value="1"/>
</dbReference>
<feature type="transmembrane region" description="Helical" evidence="5">
    <location>
        <begin position="129"/>
        <end position="150"/>
    </location>
</feature>
<feature type="transmembrane region" description="Helical" evidence="5">
    <location>
        <begin position="20"/>
        <end position="47"/>
    </location>
</feature>
<keyword evidence="2 5" id="KW-0812">Transmembrane</keyword>
<reference evidence="7 8" key="1">
    <citation type="submission" date="2022-02" db="EMBL/GenBank/DDBJ databases">
        <title>Uncovering new skin microbiome diversity through culturing and metagenomics.</title>
        <authorList>
            <person name="Conlan S."/>
            <person name="Deming C."/>
            <person name="Nisc Comparative Sequencing Program N."/>
            <person name="Segre J.A."/>
        </authorList>
    </citation>
    <scope>NUCLEOTIDE SEQUENCE [LARGE SCALE GENOMIC DNA]</scope>
    <source>
        <strain evidence="7 8">ACRQZ</strain>
    </source>
</reference>
<keyword evidence="3 5" id="KW-1133">Transmembrane helix</keyword>
<dbReference type="RefSeq" id="WP_308191456.1">
    <property type="nucleotide sequence ID" value="NZ_JAKRCV010000056.1"/>
</dbReference>
<evidence type="ECO:0000259" key="6">
    <source>
        <dbReference type="PROSITE" id="PS50929"/>
    </source>
</evidence>
<feature type="transmembrane region" description="Helical" evidence="5">
    <location>
        <begin position="156"/>
        <end position="177"/>
    </location>
</feature>
<evidence type="ECO:0000256" key="1">
    <source>
        <dbReference type="ARBA" id="ARBA00004651"/>
    </source>
</evidence>
<dbReference type="InterPro" id="IPR036640">
    <property type="entry name" value="ABC1_TM_sf"/>
</dbReference>
<sequence>MKPFDARLLRLLPGARRPVLALGAIGVAQGVAAIVQAFAVAAVVVAVARHTALWGPLGLLAAVLVVRALLTGATELVSSWAGTEVSAGLRTLLLRTWLARSADQRPEPAAAQTLATQGATSVETYVARYLPALVAAAVLPVLAVVTLAFVDLWSALIVVLTLPLLPVFAALIGKATADASERRWRAMAALAGHFLDMMRGLPTLSAYGRASRQSATIREVSQRHRTATVATLKLAFLSSAALELLATISVALVAVSVGIRLTWGSIELGPGLAAILLAPEAYWPIRRVGQEFHAAADGAQALEDILTATSPTPT</sequence>
<dbReference type="Gene3D" id="1.20.1560.10">
    <property type="entry name" value="ABC transporter type 1, transmembrane domain"/>
    <property type="match status" value="1"/>
</dbReference>
<keyword evidence="4 5" id="KW-0472">Membrane</keyword>
<name>A0ABS9Q5D3_9MICO</name>
<feature type="transmembrane region" description="Helical" evidence="5">
    <location>
        <begin position="53"/>
        <end position="70"/>
    </location>
</feature>
<organism evidence="7 8">
    <name type="scientific">Arsenicicoccus bolidensis</name>
    <dbReference type="NCBI Taxonomy" id="229480"/>
    <lineage>
        <taxon>Bacteria</taxon>
        <taxon>Bacillati</taxon>
        <taxon>Actinomycetota</taxon>
        <taxon>Actinomycetes</taxon>
        <taxon>Micrococcales</taxon>
        <taxon>Intrasporangiaceae</taxon>
        <taxon>Arsenicicoccus</taxon>
    </lineage>
</organism>
<gene>
    <name evidence="7" type="ORF">MHL29_14415</name>
</gene>
<evidence type="ECO:0000256" key="5">
    <source>
        <dbReference type="SAM" id="Phobius"/>
    </source>
</evidence>
<evidence type="ECO:0000313" key="8">
    <source>
        <dbReference type="Proteomes" id="UP001521931"/>
    </source>
</evidence>
<dbReference type="Proteomes" id="UP001521931">
    <property type="component" value="Unassembled WGS sequence"/>
</dbReference>
<dbReference type="PROSITE" id="PS50929">
    <property type="entry name" value="ABC_TM1F"/>
    <property type="match status" value="1"/>
</dbReference>
<dbReference type="EMBL" id="JAKRCV010000056">
    <property type="protein sequence ID" value="MCG7323076.1"/>
    <property type="molecule type" value="Genomic_DNA"/>
</dbReference>
<feature type="domain" description="ABC transmembrane type-1" evidence="6">
    <location>
        <begin position="20"/>
        <end position="297"/>
    </location>
</feature>
<accession>A0ABS9Q5D3</accession>